<name>A0A9I9EA52_CUCME</name>
<reference evidence="1" key="1">
    <citation type="submission" date="2023-03" db="UniProtKB">
        <authorList>
            <consortium name="EnsemblPlants"/>
        </authorList>
    </citation>
    <scope>IDENTIFICATION</scope>
</reference>
<dbReference type="EnsemblPlants" id="MELO3C030923.2.1">
    <property type="protein sequence ID" value="MELO3C030923.2.1"/>
    <property type="gene ID" value="MELO3C030923.2"/>
</dbReference>
<organism evidence="1">
    <name type="scientific">Cucumis melo</name>
    <name type="common">Muskmelon</name>
    <dbReference type="NCBI Taxonomy" id="3656"/>
    <lineage>
        <taxon>Eukaryota</taxon>
        <taxon>Viridiplantae</taxon>
        <taxon>Streptophyta</taxon>
        <taxon>Embryophyta</taxon>
        <taxon>Tracheophyta</taxon>
        <taxon>Spermatophyta</taxon>
        <taxon>Magnoliopsida</taxon>
        <taxon>eudicotyledons</taxon>
        <taxon>Gunneridae</taxon>
        <taxon>Pentapetalae</taxon>
        <taxon>rosids</taxon>
        <taxon>fabids</taxon>
        <taxon>Cucurbitales</taxon>
        <taxon>Cucurbitaceae</taxon>
        <taxon>Benincaseae</taxon>
        <taxon>Cucumis</taxon>
    </lineage>
</organism>
<accession>A0A9I9EA52</accession>
<evidence type="ECO:0000313" key="1">
    <source>
        <dbReference type="EnsemblPlants" id="MELO3C030923.2.1"/>
    </source>
</evidence>
<dbReference type="Gramene" id="MELO3C030923.2.1">
    <property type="protein sequence ID" value="MELO3C030923.2.1"/>
    <property type="gene ID" value="MELO3C030923.2"/>
</dbReference>
<sequence>MTIFSGNSKSSQPWKPTISILLICRQNWLNFLQRVLSDGLPYKFNIRSSLTTPEALNVYNFTISLDDWHKRLGHPHLSIV</sequence>
<protein>
    <submittedName>
        <fullName evidence="1">Uncharacterized protein</fullName>
    </submittedName>
</protein>
<proteinExistence type="predicted"/>
<dbReference type="AlphaFoldDB" id="A0A9I9EA52"/>